<dbReference type="Proteomes" id="UP000054870">
    <property type="component" value="Unassembled WGS sequence"/>
</dbReference>
<evidence type="ECO:0000313" key="2">
    <source>
        <dbReference type="Proteomes" id="UP000054870"/>
    </source>
</evidence>
<dbReference type="RefSeq" id="WP_061128229.1">
    <property type="nucleotide sequence ID" value="NZ_FCOF02000062.1"/>
</dbReference>
<accession>A0A158DED3</accession>
<comment type="caution">
    <text evidence="1">The sequence shown here is derived from an EMBL/GenBank/DDBJ whole genome shotgun (WGS) entry which is preliminary data.</text>
</comment>
<evidence type="ECO:0000313" key="1">
    <source>
        <dbReference type="EMBL" id="SAK92964.1"/>
    </source>
</evidence>
<dbReference type="SUPFAM" id="SSF81901">
    <property type="entry name" value="HCP-like"/>
    <property type="match status" value="1"/>
</dbReference>
<gene>
    <name evidence="1" type="ORF">AWB75_06614</name>
</gene>
<sequence>MSDVLIRSDAAAQSRLSLKKLALFCSKHVYGIQIASFLERRHEHLQVSEYSELDRLAALAGPTDNPWSAPILAQLLTKVQWLDRLEDKVPESPSVRLRRALSDNSMEKLEALRELIPEYRFNSYAGHIAFSQANYDKAADYYQKVRESGNDYLESTATRYLFESHYALGKLERAMTIAVSELLRRPTAWDTYPLERLVKLCLKDQSLISRVELAILVYLTSRHIDPKWERELSDIYENVLYDMDFTRPSQLSEIFPDLSQPEVDLWIFFLRYVAVPRVLDDTTAFDDVDAVDRERISVLQILSQLDPSNGQAYLSEIRTITRDLNVAHFLKKVQSSKIYVDESGVRRALELTLRESFTRYVKLLRSPSLAYQAEKLSKRLVAMLNVKGNPEFKELKLPASELEGLVQSMLSDTVHEFALNPAFGLDTHISTSIRHGSFEGHLRSPSALEGLLCARVGEEYQLPAVWSRELSELSPDDSEYVRKQLARFTQRFEDLVQGYIKQKLHVRAIGNNIAMFDYHTSDDELASLESAVAESSTYELAVDKLIAHCWYLTDRSLDAIRTDLQTSMRRQLATAFDVLVTNLETKLQHDQIVSLIDAIARARVSLDSALNDVTEWFHKPTDLSRDPFDFDLAVYVARLQATNCYTQTPIIPAFDLSVTGKVPGASLDGLCELIFILFQNAIIHGLIEDRGVKVQISTMRRDGTVILECRNLIPAEVDLAERRAMSEAAMRRYERDSALKRARSEGGSGLSKIWRIAEFDLRVKHGIFLEVTDDREFVAKVELQGEAVNEC</sequence>
<reference evidence="1" key="1">
    <citation type="submission" date="2016-01" db="EMBL/GenBank/DDBJ databases">
        <authorList>
            <person name="Peeters C."/>
        </authorList>
    </citation>
    <scope>NUCLEOTIDE SEQUENCE [LARGE SCALE GENOMIC DNA]</scope>
    <source>
        <strain evidence="1">LMG 29318</strain>
    </source>
</reference>
<name>A0A158DED3_9BURK</name>
<protein>
    <submittedName>
        <fullName evidence="1">Uncharacterized protein</fullName>
    </submittedName>
</protein>
<dbReference type="InterPro" id="IPR011990">
    <property type="entry name" value="TPR-like_helical_dom_sf"/>
</dbReference>
<dbReference type="AlphaFoldDB" id="A0A158DED3"/>
<keyword evidence="2" id="KW-1185">Reference proteome</keyword>
<organism evidence="1 2">
    <name type="scientific">Caballeronia catudaia</name>
    <dbReference type="NCBI Taxonomy" id="1777136"/>
    <lineage>
        <taxon>Bacteria</taxon>
        <taxon>Pseudomonadati</taxon>
        <taxon>Pseudomonadota</taxon>
        <taxon>Betaproteobacteria</taxon>
        <taxon>Burkholderiales</taxon>
        <taxon>Burkholderiaceae</taxon>
        <taxon>Caballeronia</taxon>
    </lineage>
</organism>
<proteinExistence type="predicted"/>
<dbReference type="EMBL" id="FCOF02000062">
    <property type="protein sequence ID" value="SAK92964.1"/>
    <property type="molecule type" value="Genomic_DNA"/>
</dbReference>
<dbReference type="Gene3D" id="1.25.40.10">
    <property type="entry name" value="Tetratricopeptide repeat domain"/>
    <property type="match status" value="1"/>
</dbReference>
<dbReference type="OrthoDB" id="7833808at2"/>